<evidence type="ECO:0000313" key="2">
    <source>
        <dbReference type="EMBL" id="GFP82182.1"/>
    </source>
</evidence>
<proteinExistence type="predicted"/>
<dbReference type="PANTHER" id="PTHR47472:SF1">
    <property type="entry name" value="DUF1446-DOMAIN-CONTAINING PROTEIN"/>
    <property type="match status" value="1"/>
</dbReference>
<dbReference type="PANTHER" id="PTHR47472">
    <property type="entry name" value="PROPIONYL-COA CARBOXYLASE"/>
    <property type="match status" value="1"/>
</dbReference>
<evidence type="ECO:0000313" key="3">
    <source>
        <dbReference type="Proteomes" id="UP000653305"/>
    </source>
</evidence>
<evidence type="ECO:0000256" key="1">
    <source>
        <dbReference type="SAM" id="MobiDB-lite"/>
    </source>
</evidence>
<keyword evidence="3" id="KW-1185">Reference proteome</keyword>
<organism evidence="2 3">
    <name type="scientific">Phtheirospermum japonicum</name>
    <dbReference type="NCBI Taxonomy" id="374723"/>
    <lineage>
        <taxon>Eukaryota</taxon>
        <taxon>Viridiplantae</taxon>
        <taxon>Streptophyta</taxon>
        <taxon>Embryophyta</taxon>
        <taxon>Tracheophyta</taxon>
        <taxon>Spermatophyta</taxon>
        <taxon>Magnoliopsida</taxon>
        <taxon>eudicotyledons</taxon>
        <taxon>Gunneridae</taxon>
        <taxon>Pentapetalae</taxon>
        <taxon>asterids</taxon>
        <taxon>lamiids</taxon>
        <taxon>Lamiales</taxon>
        <taxon>Orobanchaceae</taxon>
        <taxon>Orobanchaceae incertae sedis</taxon>
        <taxon>Phtheirospermum</taxon>
    </lineage>
</organism>
<dbReference type="Proteomes" id="UP000653305">
    <property type="component" value="Unassembled WGS sequence"/>
</dbReference>
<reference evidence="2" key="1">
    <citation type="submission" date="2020-07" db="EMBL/GenBank/DDBJ databases">
        <title>Ethylene signaling mediates host invasion by parasitic plants.</title>
        <authorList>
            <person name="Yoshida S."/>
        </authorList>
    </citation>
    <scope>NUCLEOTIDE SEQUENCE</scope>
    <source>
        <strain evidence="2">Okayama</strain>
    </source>
</reference>
<comment type="caution">
    <text evidence="2">The sequence shown here is derived from an EMBL/GenBank/DDBJ whole genome shotgun (WGS) entry which is preliminary data.</text>
</comment>
<sequence length="191" mass="21190">MPNQVDVPPTSPRPLLRQSGAVAQPASSRLFNTNAVREYDSDDHDVDVDRRPDRRVFSPFAESPRGAREEVLQLASKLGINISIVLAYLSSIFEIGVENQLKYAFGDVSVYLVAAPIVEFLEMYTPDVIMTSRVADASLFLAPMDGTGTSCISWHLTFWNVVVNSQGVITCIQGCFPLDSKYWRQNCASVR</sequence>
<name>A0A830B8H4_9LAMI</name>
<accession>A0A830B8H4</accession>
<dbReference type="EMBL" id="BMAC01000039">
    <property type="protein sequence ID" value="GFP82182.1"/>
    <property type="molecule type" value="Genomic_DNA"/>
</dbReference>
<dbReference type="OrthoDB" id="1702601at2759"/>
<dbReference type="AlphaFoldDB" id="A0A830B8H4"/>
<gene>
    <name evidence="2" type="ORF">PHJA_000361500</name>
</gene>
<protein>
    <submittedName>
        <fullName evidence="2">Uncharacterized protein</fullName>
    </submittedName>
</protein>
<feature type="region of interest" description="Disordered" evidence="1">
    <location>
        <begin position="1"/>
        <end position="25"/>
    </location>
</feature>